<dbReference type="EMBL" id="MU004183">
    <property type="protein sequence ID" value="KAF2500223.1"/>
    <property type="molecule type" value="Genomic_DNA"/>
</dbReference>
<dbReference type="Proteomes" id="UP000799750">
    <property type="component" value="Unassembled WGS sequence"/>
</dbReference>
<proteinExistence type="predicted"/>
<evidence type="ECO:0000313" key="2">
    <source>
        <dbReference type="Proteomes" id="UP000799750"/>
    </source>
</evidence>
<dbReference type="AlphaFoldDB" id="A0A6A6R917"/>
<dbReference type="PROSITE" id="PS51257">
    <property type="entry name" value="PROKAR_LIPOPROTEIN"/>
    <property type="match status" value="1"/>
</dbReference>
<organism evidence="1 2">
    <name type="scientific">Lophium mytilinum</name>
    <dbReference type="NCBI Taxonomy" id="390894"/>
    <lineage>
        <taxon>Eukaryota</taxon>
        <taxon>Fungi</taxon>
        <taxon>Dikarya</taxon>
        <taxon>Ascomycota</taxon>
        <taxon>Pezizomycotina</taxon>
        <taxon>Dothideomycetes</taxon>
        <taxon>Pleosporomycetidae</taxon>
        <taxon>Mytilinidiales</taxon>
        <taxon>Mytilinidiaceae</taxon>
        <taxon>Lophium</taxon>
    </lineage>
</organism>
<protein>
    <submittedName>
        <fullName evidence="1">Uncharacterized protein</fullName>
    </submittedName>
</protein>
<keyword evidence="2" id="KW-1185">Reference proteome</keyword>
<reference evidence="1" key="1">
    <citation type="journal article" date="2020" name="Stud. Mycol.">
        <title>101 Dothideomycetes genomes: a test case for predicting lifestyles and emergence of pathogens.</title>
        <authorList>
            <person name="Haridas S."/>
            <person name="Albert R."/>
            <person name="Binder M."/>
            <person name="Bloem J."/>
            <person name="Labutti K."/>
            <person name="Salamov A."/>
            <person name="Andreopoulos B."/>
            <person name="Baker S."/>
            <person name="Barry K."/>
            <person name="Bills G."/>
            <person name="Bluhm B."/>
            <person name="Cannon C."/>
            <person name="Castanera R."/>
            <person name="Culley D."/>
            <person name="Daum C."/>
            <person name="Ezra D."/>
            <person name="Gonzalez J."/>
            <person name="Henrissat B."/>
            <person name="Kuo A."/>
            <person name="Liang C."/>
            <person name="Lipzen A."/>
            <person name="Lutzoni F."/>
            <person name="Magnuson J."/>
            <person name="Mondo S."/>
            <person name="Nolan M."/>
            <person name="Ohm R."/>
            <person name="Pangilinan J."/>
            <person name="Park H.-J."/>
            <person name="Ramirez L."/>
            <person name="Alfaro M."/>
            <person name="Sun H."/>
            <person name="Tritt A."/>
            <person name="Yoshinaga Y."/>
            <person name="Zwiers L.-H."/>
            <person name="Turgeon B."/>
            <person name="Goodwin S."/>
            <person name="Spatafora J."/>
            <person name="Crous P."/>
            <person name="Grigoriev I."/>
        </authorList>
    </citation>
    <scope>NUCLEOTIDE SEQUENCE</scope>
    <source>
        <strain evidence="1">CBS 269.34</strain>
    </source>
</reference>
<name>A0A6A6R917_9PEZI</name>
<evidence type="ECO:0000313" key="1">
    <source>
        <dbReference type="EMBL" id="KAF2500223.1"/>
    </source>
</evidence>
<gene>
    <name evidence="1" type="ORF">BU16DRAFT_240294</name>
</gene>
<accession>A0A6A6R917</accession>
<sequence length="161" mass="17417">MGRIWSDIVRYPSRLHALTPFGGQAVASCASITHTSSTELLQIRQATCRGAQWPPRASCNCTACLGLVSVHLFLKPSPTTPCRYACTLPASNSCYPIAVAPLAAIRYSRSACSSAVTILPFFPRLKTPSAWVPSLNMHESSLEVHEPCVSFLFPRLANLLG</sequence>